<comment type="catalytic activity">
    <reaction evidence="8">
        <text>N-terminal S-1,2-diacyl-sn-glyceryl-L-cysteinyl-[lipoprotein] + a glycerophospholipid = N-acyl-S-1,2-diacyl-sn-glyceryl-L-cysteinyl-[lipoprotein] + a 2-acyl-sn-glycero-3-phospholipid + H(+)</text>
        <dbReference type="Rhea" id="RHEA:48228"/>
        <dbReference type="Rhea" id="RHEA-COMP:14681"/>
        <dbReference type="Rhea" id="RHEA-COMP:14684"/>
        <dbReference type="ChEBI" id="CHEBI:15378"/>
        <dbReference type="ChEBI" id="CHEBI:136912"/>
        <dbReference type="ChEBI" id="CHEBI:140656"/>
        <dbReference type="ChEBI" id="CHEBI:140657"/>
        <dbReference type="ChEBI" id="CHEBI:140660"/>
        <dbReference type="EC" id="2.3.1.269"/>
    </reaction>
</comment>
<keyword evidence="4 8" id="KW-0812">Transmembrane</keyword>
<dbReference type="EC" id="2.3.1.269" evidence="8"/>
<dbReference type="InterPro" id="IPR003010">
    <property type="entry name" value="C-N_Hydrolase"/>
</dbReference>
<comment type="function">
    <text evidence="8">Catalyzes the phospholipid dependent N-acylation of the N-terminal cysteine of apolipoprotein, the last step in lipoprotein maturation.</text>
</comment>
<name>A0A7V3ZV37_UNCW3</name>
<dbReference type="InterPro" id="IPR036526">
    <property type="entry name" value="C-N_Hydrolase_sf"/>
</dbReference>
<keyword evidence="7 8" id="KW-0012">Acyltransferase</keyword>
<comment type="similarity">
    <text evidence="8">Belongs to the CN hydrolase family. Apolipoprotein N-acyltransferase subfamily.</text>
</comment>
<dbReference type="HAMAP" id="MF_01148">
    <property type="entry name" value="Lnt"/>
    <property type="match status" value="1"/>
</dbReference>
<dbReference type="NCBIfam" id="TIGR00546">
    <property type="entry name" value="lnt"/>
    <property type="match status" value="1"/>
</dbReference>
<feature type="transmembrane region" description="Helical" evidence="8">
    <location>
        <begin position="53"/>
        <end position="73"/>
    </location>
</feature>
<comment type="pathway">
    <text evidence="8">Protein modification; lipoprotein biosynthesis (N-acyl transfer).</text>
</comment>
<dbReference type="SUPFAM" id="SSF56317">
    <property type="entry name" value="Carbon-nitrogen hydrolase"/>
    <property type="match status" value="1"/>
</dbReference>
<keyword evidence="6 8" id="KW-0472">Membrane</keyword>
<accession>A0A7V3ZV37</accession>
<reference evidence="10" key="1">
    <citation type="journal article" date="2020" name="mSystems">
        <title>Genome- and Community-Level Interaction Insights into Carbon Utilization and Element Cycling Functions of Hydrothermarchaeota in Hydrothermal Sediment.</title>
        <authorList>
            <person name="Zhou Z."/>
            <person name="Liu Y."/>
            <person name="Xu W."/>
            <person name="Pan J."/>
            <person name="Luo Z.H."/>
            <person name="Li M."/>
        </authorList>
    </citation>
    <scope>NUCLEOTIDE SEQUENCE [LARGE SCALE GENOMIC DNA]</scope>
    <source>
        <strain evidence="10">SpSt-697</strain>
    </source>
</reference>
<dbReference type="UniPathway" id="UPA00666"/>
<evidence type="ECO:0000256" key="3">
    <source>
        <dbReference type="ARBA" id="ARBA00022679"/>
    </source>
</evidence>
<dbReference type="Pfam" id="PF00795">
    <property type="entry name" value="CN_hydrolase"/>
    <property type="match status" value="1"/>
</dbReference>
<evidence type="ECO:0000256" key="2">
    <source>
        <dbReference type="ARBA" id="ARBA00022475"/>
    </source>
</evidence>
<keyword evidence="2 8" id="KW-1003">Cell membrane</keyword>
<keyword evidence="10" id="KW-0449">Lipoprotein</keyword>
<comment type="caution">
    <text evidence="10">The sequence shown here is derived from an EMBL/GenBank/DDBJ whole genome shotgun (WGS) entry which is preliminary data.</text>
</comment>
<keyword evidence="5 8" id="KW-1133">Transmembrane helix</keyword>
<dbReference type="GO" id="GO:0016410">
    <property type="term" value="F:N-acyltransferase activity"/>
    <property type="evidence" value="ECO:0007669"/>
    <property type="project" value="UniProtKB-UniRule"/>
</dbReference>
<keyword evidence="3 8" id="KW-0808">Transferase</keyword>
<evidence type="ECO:0000313" key="10">
    <source>
        <dbReference type="EMBL" id="HGK63444.1"/>
    </source>
</evidence>
<dbReference type="CDD" id="cd07571">
    <property type="entry name" value="ALP_N-acyl_transferase"/>
    <property type="match status" value="1"/>
</dbReference>
<gene>
    <name evidence="8 10" type="primary">lnt</name>
    <name evidence="10" type="ORF">ENU74_02475</name>
</gene>
<dbReference type="InterPro" id="IPR045378">
    <property type="entry name" value="LNT_N"/>
</dbReference>
<dbReference type="AlphaFoldDB" id="A0A7V3ZV37"/>
<proteinExistence type="inferred from homology"/>
<dbReference type="PANTHER" id="PTHR38686:SF1">
    <property type="entry name" value="APOLIPOPROTEIN N-ACYLTRANSFERASE"/>
    <property type="match status" value="1"/>
</dbReference>
<dbReference type="PANTHER" id="PTHR38686">
    <property type="entry name" value="APOLIPOPROTEIN N-ACYLTRANSFERASE"/>
    <property type="match status" value="1"/>
</dbReference>
<evidence type="ECO:0000259" key="9">
    <source>
        <dbReference type="PROSITE" id="PS50263"/>
    </source>
</evidence>
<dbReference type="GO" id="GO:0005886">
    <property type="term" value="C:plasma membrane"/>
    <property type="evidence" value="ECO:0007669"/>
    <property type="project" value="UniProtKB-SubCell"/>
</dbReference>
<dbReference type="EMBL" id="DTDR01000065">
    <property type="protein sequence ID" value="HGK63444.1"/>
    <property type="molecule type" value="Genomic_DNA"/>
</dbReference>
<sequence>MKEKGSKSYFNILFFLSPLILNLGYAPISISFVAYFSFIPFFYYLEKLNSKKAFLYGFFYGLIFWIAHLWWLYFLKPQITQTTKLLLYLGIIVLFFYLALYFALFAYLTKITSLFFAPIILPILEFIRTKSEIGFPWGLIGYTQTKNLIFLNWASIFGIYGVSALVILLNLLIYKIIFHSDKKRFLILLIILISSSIGYYSIRVKTLPDFFKVALLQPNVSPEEKGTKEEQIRLLNQLVRMTKIAAKRKPHLIIYPETASLIDITFDSPYKEFLKAVSDTYGCYLLIGTPRYEKDEKGFRYYNACVLFAPQKGIVSEYRKIHLVPFSERIPYYEKIKIFKLIETEDMGNYSPGEEYTVFKTDQTSFSCVICFESIFPDLIREFVKRGAEVIVNITNDGWFGKTFGPYQHYELAIARAVENGVSLVRCANNGISLVCDPFGKIYKKSKLFDEEIVFANVKMPLKNTIYRQFGDWFILFSAIALVFYFIIKTFLGCLFFSKRK</sequence>
<protein>
    <recommendedName>
        <fullName evidence="8">Apolipoprotein N-acyltransferase</fullName>
        <shortName evidence="8">ALP N-acyltransferase</shortName>
        <ecNumber evidence="8">2.3.1.269</ecNumber>
    </recommendedName>
</protein>
<dbReference type="Pfam" id="PF20154">
    <property type="entry name" value="LNT_N"/>
    <property type="match status" value="1"/>
</dbReference>
<evidence type="ECO:0000256" key="1">
    <source>
        <dbReference type="ARBA" id="ARBA00004651"/>
    </source>
</evidence>
<comment type="subcellular location">
    <subcellularLocation>
        <location evidence="1 8">Cell membrane</location>
        <topology evidence="1 8">Multi-pass membrane protein</topology>
    </subcellularLocation>
</comment>
<dbReference type="InterPro" id="IPR004563">
    <property type="entry name" value="Apolipo_AcylTrfase"/>
</dbReference>
<evidence type="ECO:0000256" key="4">
    <source>
        <dbReference type="ARBA" id="ARBA00022692"/>
    </source>
</evidence>
<feature type="transmembrane region" description="Helical" evidence="8">
    <location>
        <begin position="185"/>
        <end position="202"/>
    </location>
</feature>
<evidence type="ECO:0000256" key="6">
    <source>
        <dbReference type="ARBA" id="ARBA00023136"/>
    </source>
</evidence>
<organism evidence="10">
    <name type="scientific">candidate division WOR-3 bacterium</name>
    <dbReference type="NCBI Taxonomy" id="2052148"/>
    <lineage>
        <taxon>Bacteria</taxon>
        <taxon>Bacteria division WOR-3</taxon>
    </lineage>
</organism>
<feature type="transmembrane region" description="Helical" evidence="8">
    <location>
        <begin position="12"/>
        <end position="41"/>
    </location>
</feature>
<dbReference type="GO" id="GO:0042158">
    <property type="term" value="P:lipoprotein biosynthetic process"/>
    <property type="evidence" value="ECO:0007669"/>
    <property type="project" value="UniProtKB-UniRule"/>
</dbReference>
<feature type="transmembrane region" description="Helical" evidence="8">
    <location>
        <begin position="150"/>
        <end position="173"/>
    </location>
</feature>
<feature type="transmembrane region" description="Helical" evidence="8">
    <location>
        <begin position="85"/>
        <end position="108"/>
    </location>
</feature>
<dbReference type="PROSITE" id="PS50263">
    <property type="entry name" value="CN_HYDROLASE"/>
    <property type="match status" value="1"/>
</dbReference>
<feature type="domain" description="CN hydrolase" evidence="9">
    <location>
        <begin position="211"/>
        <end position="460"/>
    </location>
</feature>
<evidence type="ECO:0000256" key="8">
    <source>
        <dbReference type="HAMAP-Rule" id="MF_01148"/>
    </source>
</evidence>
<dbReference type="Gene3D" id="3.60.110.10">
    <property type="entry name" value="Carbon-nitrogen hydrolase"/>
    <property type="match status" value="1"/>
</dbReference>
<evidence type="ECO:0000256" key="7">
    <source>
        <dbReference type="ARBA" id="ARBA00023315"/>
    </source>
</evidence>
<feature type="transmembrane region" description="Helical" evidence="8">
    <location>
        <begin position="473"/>
        <end position="497"/>
    </location>
</feature>
<evidence type="ECO:0000256" key="5">
    <source>
        <dbReference type="ARBA" id="ARBA00022989"/>
    </source>
</evidence>